<feature type="compositionally biased region" description="Basic and acidic residues" evidence="1">
    <location>
        <begin position="155"/>
        <end position="178"/>
    </location>
</feature>
<sequence length="178" mass="19541">MAELSDGNTSDDLPEHPSERIKGQKRRRPSSGGGVSSRTRARKAVSYGNEPAKEVAVQQESAPVRDKTVVSLSLDAESEDMSVVSSKEEKQGWCMVVYEGITCETKSDEEVEEKAVKPDKKVEEPKKAAKPDEGAARTGICHRPKVMAVKGGSTRAERLANMRKERMKEAKKESSSYT</sequence>
<dbReference type="AlphaFoldDB" id="A0A8X7W4W5"/>
<comment type="caution">
    <text evidence="2">The sequence shown here is derived from an EMBL/GenBank/DDBJ whole genome shotgun (WGS) entry which is preliminary data.</text>
</comment>
<evidence type="ECO:0000256" key="1">
    <source>
        <dbReference type="SAM" id="MobiDB-lite"/>
    </source>
</evidence>
<accession>A0A8X7W4W5</accession>
<organism evidence="2 3">
    <name type="scientific">Brassica carinata</name>
    <name type="common">Ethiopian mustard</name>
    <name type="synonym">Abyssinian cabbage</name>
    <dbReference type="NCBI Taxonomy" id="52824"/>
    <lineage>
        <taxon>Eukaryota</taxon>
        <taxon>Viridiplantae</taxon>
        <taxon>Streptophyta</taxon>
        <taxon>Embryophyta</taxon>
        <taxon>Tracheophyta</taxon>
        <taxon>Spermatophyta</taxon>
        <taxon>Magnoliopsida</taxon>
        <taxon>eudicotyledons</taxon>
        <taxon>Gunneridae</taxon>
        <taxon>Pentapetalae</taxon>
        <taxon>rosids</taxon>
        <taxon>malvids</taxon>
        <taxon>Brassicales</taxon>
        <taxon>Brassicaceae</taxon>
        <taxon>Brassiceae</taxon>
        <taxon>Brassica</taxon>
    </lineage>
</organism>
<feature type="region of interest" description="Disordered" evidence="1">
    <location>
        <begin position="1"/>
        <end position="66"/>
    </location>
</feature>
<name>A0A8X7W4W5_BRACI</name>
<gene>
    <name evidence="2" type="ORF">Bca52824_016330</name>
</gene>
<evidence type="ECO:0000313" key="3">
    <source>
        <dbReference type="Proteomes" id="UP000886595"/>
    </source>
</evidence>
<evidence type="ECO:0000313" key="2">
    <source>
        <dbReference type="EMBL" id="KAG2323117.1"/>
    </source>
</evidence>
<protein>
    <submittedName>
        <fullName evidence="2">Uncharacterized protein</fullName>
    </submittedName>
</protein>
<keyword evidence="3" id="KW-1185">Reference proteome</keyword>
<feature type="compositionally biased region" description="Basic and acidic residues" evidence="1">
    <location>
        <begin position="13"/>
        <end position="22"/>
    </location>
</feature>
<dbReference type="Proteomes" id="UP000886595">
    <property type="component" value="Unassembled WGS sequence"/>
</dbReference>
<feature type="compositionally biased region" description="Polar residues" evidence="1">
    <location>
        <begin position="1"/>
        <end position="11"/>
    </location>
</feature>
<proteinExistence type="predicted"/>
<reference evidence="2 3" key="1">
    <citation type="submission" date="2020-02" db="EMBL/GenBank/DDBJ databases">
        <authorList>
            <person name="Ma Q."/>
            <person name="Huang Y."/>
            <person name="Song X."/>
            <person name="Pei D."/>
        </authorList>
    </citation>
    <scope>NUCLEOTIDE SEQUENCE [LARGE SCALE GENOMIC DNA]</scope>
    <source>
        <strain evidence="2">Sxm20200214</strain>
        <tissue evidence="2">Leaf</tissue>
    </source>
</reference>
<feature type="compositionally biased region" description="Basic and acidic residues" evidence="1">
    <location>
        <begin position="114"/>
        <end position="135"/>
    </location>
</feature>
<feature type="region of interest" description="Disordered" evidence="1">
    <location>
        <begin position="114"/>
        <end position="178"/>
    </location>
</feature>
<dbReference type="EMBL" id="JAAMPC010000003">
    <property type="protein sequence ID" value="KAG2323117.1"/>
    <property type="molecule type" value="Genomic_DNA"/>
</dbReference>